<evidence type="ECO:0000313" key="1">
    <source>
        <dbReference type="EMBL" id="APB62386.1"/>
    </source>
</evidence>
<reference evidence="1" key="3">
    <citation type="journal article" date="2004" name="Mol. Biol. (Mosk.)">
        <title>The replication system of plasmids from Bacillus subtilis environmental isolates.</title>
        <authorList>
            <person name="Lagodich A.V."/>
            <person name="Shtaniuk Iu.V."/>
            <person name="Prozorov A.A."/>
            <person name="Titok M.A."/>
        </authorList>
    </citation>
    <scope>NUCLEOTIDE SEQUENCE</scope>
    <source>
        <strain evidence="1">72</strain>
        <plasmid evidence="1">pBS72</plasmid>
    </source>
</reference>
<keyword evidence="1" id="KW-0614">Plasmid</keyword>
<geneLocation type="plasmid" evidence="1">
    <name>pBS72</name>
</geneLocation>
<sequence>MNQYINYGCYVRTLSDLHIDEPSEGLVITDTFSKVHYELSTDTPCDRSDLLGLDTEYQTGNLTILMDIKNKSPFTHIVKDSEGFLFAVQIRN</sequence>
<reference evidence="1" key="1">
    <citation type="journal article" date="2002" name="Mikrobiologiia">
        <title>Soil strain of Bacillus subtilis harboring a large plasmid that mediates high-frequency conjugal mobilization.</title>
        <authorList>
            <person name="Lotareva O.V."/>
            <person name="Poluektova E.U."/>
            <person name="Titok M.A."/>
            <person name="Prozorov A.A."/>
        </authorList>
    </citation>
    <scope>NUCLEOTIDE SEQUENCE</scope>
    <source>
        <strain evidence="1">72</strain>
        <plasmid evidence="1">pBS72</plasmid>
    </source>
</reference>
<dbReference type="RefSeq" id="WP_166852623.1">
    <property type="nucleotide sequence ID" value="NZ_KX711616.1"/>
</dbReference>
<protein>
    <submittedName>
        <fullName evidence="1">Uncharacterized protein</fullName>
    </submittedName>
</protein>
<name>A0A1J0AKW3_BACIU</name>
<organism evidence="1">
    <name type="scientific">Bacillus subtilis</name>
    <dbReference type="NCBI Taxonomy" id="1423"/>
    <lineage>
        <taxon>Bacteria</taxon>
        <taxon>Bacillati</taxon>
        <taxon>Bacillota</taxon>
        <taxon>Bacilli</taxon>
        <taxon>Bacillales</taxon>
        <taxon>Bacillaceae</taxon>
        <taxon>Bacillus</taxon>
    </lineage>
</organism>
<reference evidence="1" key="4">
    <citation type="journal article" date="2006" name="Microbiology">
        <title>The replicative polymerases PolC and DnaE are required for theta replication of the Bacillus subtilis plasmid pBS72.</title>
        <authorList>
            <person name="Titok M."/>
            <person name="Suski C."/>
            <person name="Dalmais B."/>
            <person name="Ehrlich S.D."/>
            <person name="Janniere L."/>
        </authorList>
    </citation>
    <scope>NUCLEOTIDE SEQUENCE</scope>
    <source>
        <strain evidence="1">72</strain>
        <plasmid evidence="1">pBS72</plasmid>
    </source>
</reference>
<reference evidence="1" key="5">
    <citation type="submission" date="2016-08" db="EMBL/GenBank/DDBJ databases">
        <authorList>
            <person name="Satsunkevich N.E."/>
            <person name="Valentovich L.N."/>
            <person name="Kolomiets E.I."/>
            <person name="Titok M.A."/>
        </authorList>
    </citation>
    <scope>NUCLEOTIDE SEQUENCE</scope>
    <source>
        <strain evidence="1">72</strain>
        <plasmid evidence="1">pBS72</plasmid>
    </source>
</reference>
<dbReference type="AlphaFoldDB" id="A0A1J0AKW3"/>
<reference evidence="1" key="2">
    <citation type="journal article" date="2003" name="Plasmid">
        <title>Bacillus subtilis soil isolates: plasmid replicon analysis and construction of a new theta-replicating vector.</title>
        <authorList>
            <person name="Titok M.A."/>
            <person name="Chapuis J."/>
            <person name="Selezneva Y.V."/>
            <person name="Lagodich A.V."/>
            <person name="Prokulevich V.A."/>
            <person name="Ehrlich S.D."/>
            <person name="Janniere L."/>
        </authorList>
    </citation>
    <scope>NUCLEOTIDE SEQUENCE</scope>
    <source>
        <strain evidence="1">72</strain>
        <plasmid evidence="1">pBS72</plasmid>
    </source>
</reference>
<proteinExistence type="predicted"/>
<dbReference type="EMBL" id="KX711616">
    <property type="protein sequence ID" value="APB62386.1"/>
    <property type="molecule type" value="Genomic_DNA"/>
</dbReference>
<accession>A0A1J0AKW3</accession>
<gene>
    <name evidence="1" type="ORF">pBS72_1170</name>
</gene>